<dbReference type="PRINTS" id="PR00723">
    <property type="entry name" value="SUBTILISIN"/>
</dbReference>
<dbReference type="Gene3D" id="3.40.50.200">
    <property type="entry name" value="Peptidase S8/S53 domain"/>
    <property type="match status" value="1"/>
</dbReference>
<keyword evidence="15" id="KW-1185">Reference proteome</keyword>
<evidence type="ECO:0000256" key="7">
    <source>
        <dbReference type="ARBA" id="ARBA00022825"/>
    </source>
</evidence>
<feature type="transmembrane region" description="Helical" evidence="12">
    <location>
        <begin position="299"/>
        <end position="321"/>
    </location>
</feature>
<dbReference type="Pfam" id="PF00082">
    <property type="entry name" value="Peptidase_S8"/>
    <property type="match status" value="1"/>
</dbReference>
<evidence type="ECO:0000256" key="9">
    <source>
        <dbReference type="ARBA" id="ARBA00023136"/>
    </source>
</evidence>
<accession>A0ABV6NQ25</accession>
<evidence type="ECO:0000256" key="6">
    <source>
        <dbReference type="ARBA" id="ARBA00022801"/>
    </source>
</evidence>
<dbReference type="Proteomes" id="UP001589894">
    <property type="component" value="Unassembled WGS sequence"/>
</dbReference>
<dbReference type="PANTHER" id="PTHR43806">
    <property type="entry name" value="PEPTIDASE S8"/>
    <property type="match status" value="1"/>
</dbReference>
<name>A0ABV6NQ25_9ACTN</name>
<evidence type="ECO:0000256" key="11">
    <source>
        <dbReference type="SAM" id="MobiDB-lite"/>
    </source>
</evidence>
<proteinExistence type="inferred from homology"/>
<dbReference type="PROSITE" id="PS51892">
    <property type="entry name" value="SUBTILASE"/>
    <property type="match status" value="1"/>
</dbReference>
<gene>
    <name evidence="14" type="primary">mycP</name>
    <name evidence="14" type="ORF">ACFFHU_01700</name>
</gene>
<dbReference type="GO" id="GO:0006508">
    <property type="term" value="P:proteolysis"/>
    <property type="evidence" value="ECO:0007669"/>
    <property type="project" value="UniProtKB-KW"/>
</dbReference>
<evidence type="ECO:0000256" key="5">
    <source>
        <dbReference type="ARBA" id="ARBA00022692"/>
    </source>
</evidence>
<dbReference type="PANTHER" id="PTHR43806:SF11">
    <property type="entry name" value="CEREVISIN-RELATED"/>
    <property type="match status" value="1"/>
</dbReference>
<keyword evidence="6 10" id="KW-0378">Hydrolase</keyword>
<protein>
    <submittedName>
        <fullName evidence="14">Type VII secretion-associated serine protease mycosin</fullName>
    </submittedName>
</protein>
<dbReference type="SUPFAM" id="SSF52743">
    <property type="entry name" value="Subtilisin-like"/>
    <property type="match status" value="1"/>
</dbReference>
<sequence>MAVVDSGTDAGHPQLSGKVLTGFDALRNAPGGDVDCVSHGTAVASIIAAQREEGIGFQGLAPGARILPVRVTERELDQSDNASGADVPAATFARAIRRAVDGGARVINLSVTLYVPDPEVEAAVRYARAHDVVMVAAAGNRHHDDGRPDPTPYPAAFDGVIGVGAIEETGARVGESQIGPYVDLVAPGGQVVAATRLAGHNLYTGTSFATPMVSATAALIRSAEPGLSADEVAKRIIGTTDPARGDASLGYGSGVLDMYRAVTERLSTGRPAALPPLPELRHDPAAAARAHRWATIRQVALWVLLGTVVVVGGVAALGVLLPRGRRRRWRPARPAGPPPPRPEIDEPAEKFFQVPASNRPAG</sequence>
<evidence type="ECO:0000256" key="10">
    <source>
        <dbReference type="PROSITE-ProRule" id="PRU01240"/>
    </source>
</evidence>
<reference evidence="14 15" key="1">
    <citation type="submission" date="2024-09" db="EMBL/GenBank/DDBJ databases">
        <authorList>
            <person name="Sun Q."/>
            <person name="Mori K."/>
        </authorList>
    </citation>
    <scope>NUCLEOTIDE SEQUENCE [LARGE SCALE GENOMIC DNA]</scope>
    <source>
        <strain evidence="14 15">TBRC 2205</strain>
    </source>
</reference>
<keyword evidence="3" id="KW-1003">Cell membrane</keyword>
<dbReference type="InterPro" id="IPR000209">
    <property type="entry name" value="Peptidase_S8/S53_dom"/>
</dbReference>
<dbReference type="EMBL" id="JBHLUE010000002">
    <property type="protein sequence ID" value="MFC0562888.1"/>
    <property type="molecule type" value="Genomic_DNA"/>
</dbReference>
<dbReference type="PROSITE" id="PS00137">
    <property type="entry name" value="SUBTILASE_HIS"/>
    <property type="match status" value="1"/>
</dbReference>
<dbReference type="GO" id="GO:0008233">
    <property type="term" value="F:peptidase activity"/>
    <property type="evidence" value="ECO:0007669"/>
    <property type="project" value="UniProtKB-KW"/>
</dbReference>
<dbReference type="InterPro" id="IPR015500">
    <property type="entry name" value="Peptidase_S8_subtilisin-rel"/>
</dbReference>
<evidence type="ECO:0000256" key="2">
    <source>
        <dbReference type="ARBA" id="ARBA00011073"/>
    </source>
</evidence>
<dbReference type="InterPro" id="IPR023834">
    <property type="entry name" value="T7SS_pept_S8A_mycosin"/>
</dbReference>
<feature type="active site" description="Charge relay system" evidence="10">
    <location>
        <position position="207"/>
    </location>
</feature>
<dbReference type="InterPro" id="IPR022398">
    <property type="entry name" value="Peptidase_S8_His-AS"/>
</dbReference>
<comment type="similarity">
    <text evidence="2 10">Belongs to the peptidase S8 family.</text>
</comment>
<evidence type="ECO:0000256" key="3">
    <source>
        <dbReference type="ARBA" id="ARBA00022475"/>
    </source>
</evidence>
<evidence type="ECO:0000256" key="4">
    <source>
        <dbReference type="ARBA" id="ARBA00022670"/>
    </source>
</evidence>
<organism evidence="14 15">
    <name type="scientific">Plantactinospora siamensis</name>
    <dbReference type="NCBI Taxonomy" id="555372"/>
    <lineage>
        <taxon>Bacteria</taxon>
        <taxon>Bacillati</taxon>
        <taxon>Actinomycetota</taxon>
        <taxon>Actinomycetes</taxon>
        <taxon>Micromonosporales</taxon>
        <taxon>Micromonosporaceae</taxon>
        <taxon>Plantactinospora</taxon>
    </lineage>
</organism>
<feature type="domain" description="Peptidase S8/S53" evidence="13">
    <location>
        <begin position="2"/>
        <end position="252"/>
    </location>
</feature>
<feature type="active site" description="Charge relay system" evidence="10">
    <location>
        <position position="5"/>
    </location>
</feature>
<comment type="subcellular location">
    <subcellularLocation>
        <location evidence="1">Cell membrane</location>
        <topology evidence="1">Single-pass membrane protein</topology>
    </subcellularLocation>
</comment>
<keyword evidence="4 10" id="KW-0645">Protease</keyword>
<dbReference type="NCBIfam" id="TIGR03921">
    <property type="entry name" value="T7SS_mycosin"/>
    <property type="match status" value="1"/>
</dbReference>
<keyword evidence="7 10" id="KW-0720">Serine protease</keyword>
<evidence type="ECO:0000313" key="15">
    <source>
        <dbReference type="Proteomes" id="UP001589894"/>
    </source>
</evidence>
<comment type="caution">
    <text evidence="14">The sequence shown here is derived from an EMBL/GenBank/DDBJ whole genome shotgun (WGS) entry which is preliminary data.</text>
</comment>
<dbReference type="RefSeq" id="WP_377336012.1">
    <property type="nucleotide sequence ID" value="NZ_JBHLUE010000002.1"/>
</dbReference>
<dbReference type="InterPro" id="IPR050131">
    <property type="entry name" value="Peptidase_S8_subtilisin-like"/>
</dbReference>
<dbReference type="InterPro" id="IPR023828">
    <property type="entry name" value="Peptidase_S8_Ser-AS"/>
</dbReference>
<feature type="active site" description="Charge relay system" evidence="10">
    <location>
        <position position="39"/>
    </location>
</feature>
<dbReference type="PROSITE" id="PS00138">
    <property type="entry name" value="SUBTILASE_SER"/>
    <property type="match status" value="1"/>
</dbReference>
<keyword evidence="8 12" id="KW-1133">Transmembrane helix</keyword>
<evidence type="ECO:0000313" key="14">
    <source>
        <dbReference type="EMBL" id="MFC0562888.1"/>
    </source>
</evidence>
<keyword evidence="5 12" id="KW-0812">Transmembrane</keyword>
<evidence type="ECO:0000256" key="12">
    <source>
        <dbReference type="SAM" id="Phobius"/>
    </source>
</evidence>
<evidence type="ECO:0000256" key="8">
    <source>
        <dbReference type="ARBA" id="ARBA00022989"/>
    </source>
</evidence>
<evidence type="ECO:0000256" key="1">
    <source>
        <dbReference type="ARBA" id="ARBA00004162"/>
    </source>
</evidence>
<keyword evidence="9 12" id="KW-0472">Membrane</keyword>
<feature type="region of interest" description="Disordered" evidence="11">
    <location>
        <begin position="328"/>
        <end position="362"/>
    </location>
</feature>
<evidence type="ECO:0000259" key="13">
    <source>
        <dbReference type="Pfam" id="PF00082"/>
    </source>
</evidence>
<dbReference type="InterPro" id="IPR036852">
    <property type="entry name" value="Peptidase_S8/S53_dom_sf"/>
</dbReference>